<dbReference type="PANTHER" id="PTHR15741">
    <property type="entry name" value="BASIC HELIX-LOOP-HELIX ZIP TRANSCRIPTION FACTOR"/>
    <property type="match status" value="1"/>
</dbReference>
<feature type="compositionally biased region" description="Polar residues" evidence="6">
    <location>
        <begin position="1"/>
        <end position="11"/>
    </location>
</feature>
<dbReference type="InterPro" id="IPR036638">
    <property type="entry name" value="HLH_DNA-bd_sf"/>
</dbReference>
<dbReference type="SUPFAM" id="SSF47459">
    <property type="entry name" value="HLH, helix-loop-helix DNA-binding domain"/>
    <property type="match status" value="1"/>
</dbReference>
<protein>
    <recommendedName>
        <fullName evidence="7">BHLH domain-containing protein</fullName>
    </recommendedName>
</protein>
<dbReference type="Proteomes" id="UP000799766">
    <property type="component" value="Unassembled WGS sequence"/>
</dbReference>
<evidence type="ECO:0000256" key="1">
    <source>
        <dbReference type="ARBA" id="ARBA00004123"/>
    </source>
</evidence>
<dbReference type="EMBL" id="MU001678">
    <property type="protein sequence ID" value="KAF2458262.1"/>
    <property type="molecule type" value="Genomic_DNA"/>
</dbReference>
<evidence type="ECO:0000256" key="2">
    <source>
        <dbReference type="ARBA" id="ARBA00023015"/>
    </source>
</evidence>
<proteinExistence type="predicted"/>
<dbReference type="InterPro" id="IPR057072">
    <property type="entry name" value="bHLH_INO4"/>
</dbReference>
<evidence type="ECO:0000256" key="5">
    <source>
        <dbReference type="ARBA" id="ARBA00023242"/>
    </source>
</evidence>
<feature type="domain" description="BHLH" evidence="7">
    <location>
        <begin position="23"/>
        <end position="74"/>
    </location>
</feature>
<dbReference type="InterPro" id="IPR052207">
    <property type="entry name" value="Max-like/E-box_TFs"/>
</dbReference>
<keyword evidence="4" id="KW-0804">Transcription</keyword>
<keyword evidence="3" id="KW-0238">DNA-binding</keyword>
<dbReference type="Pfam" id="PF23181">
    <property type="entry name" value="bHLH_INO4"/>
    <property type="match status" value="1"/>
</dbReference>
<sequence>MASTGSDNNPESIADRSRLTEEEKRNNHINSEHRRREGIRYEFDRLASLVPGMEGLGRSEYAVLQATVRFLRNLLEERERLLVEARSHGLDVSGFDDLK</sequence>
<comment type="subcellular location">
    <subcellularLocation>
        <location evidence="1">Nucleus</location>
    </subcellularLocation>
</comment>
<dbReference type="OrthoDB" id="5778525at2759"/>
<evidence type="ECO:0000313" key="9">
    <source>
        <dbReference type="Proteomes" id="UP000799766"/>
    </source>
</evidence>
<dbReference type="PANTHER" id="PTHR15741:SF39">
    <property type="entry name" value="BHLH TRANSCRIPTION FACTOR (EUROFUNG)"/>
    <property type="match status" value="1"/>
</dbReference>
<dbReference type="Gene3D" id="4.10.280.10">
    <property type="entry name" value="Helix-loop-helix DNA-binding domain"/>
    <property type="match status" value="1"/>
</dbReference>
<dbReference type="GO" id="GO:0000978">
    <property type="term" value="F:RNA polymerase II cis-regulatory region sequence-specific DNA binding"/>
    <property type="evidence" value="ECO:0007669"/>
    <property type="project" value="TreeGrafter"/>
</dbReference>
<name>A0A6A6P3D4_9PEZI</name>
<evidence type="ECO:0000259" key="7">
    <source>
        <dbReference type="PROSITE" id="PS50888"/>
    </source>
</evidence>
<gene>
    <name evidence="8" type="ORF">BDY21DRAFT_284570</name>
</gene>
<keyword evidence="5" id="KW-0539">Nucleus</keyword>
<evidence type="ECO:0000256" key="6">
    <source>
        <dbReference type="SAM" id="MobiDB-lite"/>
    </source>
</evidence>
<feature type="compositionally biased region" description="Basic and acidic residues" evidence="6">
    <location>
        <begin position="13"/>
        <end position="34"/>
    </location>
</feature>
<dbReference type="GO" id="GO:0000981">
    <property type="term" value="F:DNA-binding transcription factor activity, RNA polymerase II-specific"/>
    <property type="evidence" value="ECO:0007669"/>
    <property type="project" value="TreeGrafter"/>
</dbReference>
<keyword evidence="9" id="KW-1185">Reference proteome</keyword>
<evidence type="ECO:0000313" key="8">
    <source>
        <dbReference type="EMBL" id="KAF2458262.1"/>
    </source>
</evidence>
<dbReference type="GO" id="GO:0046983">
    <property type="term" value="F:protein dimerization activity"/>
    <property type="evidence" value="ECO:0007669"/>
    <property type="project" value="InterPro"/>
</dbReference>
<dbReference type="InterPro" id="IPR011598">
    <property type="entry name" value="bHLH_dom"/>
</dbReference>
<evidence type="ECO:0000256" key="4">
    <source>
        <dbReference type="ARBA" id="ARBA00023163"/>
    </source>
</evidence>
<dbReference type="GO" id="GO:0005634">
    <property type="term" value="C:nucleus"/>
    <property type="evidence" value="ECO:0007669"/>
    <property type="project" value="UniProtKB-SubCell"/>
</dbReference>
<accession>A0A6A6P3D4</accession>
<feature type="region of interest" description="Disordered" evidence="6">
    <location>
        <begin position="1"/>
        <end position="34"/>
    </location>
</feature>
<evidence type="ECO:0000256" key="3">
    <source>
        <dbReference type="ARBA" id="ARBA00023125"/>
    </source>
</evidence>
<keyword evidence="2" id="KW-0805">Transcription regulation</keyword>
<dbReference type="AlphaFoldDB" id="A0A6A6P3D4"/>
<organism evidence="8 9">
    <name type="scientific">Lineolata rhizophorae</name>
    <dbReference type="NCBI Taxonomy" id="578093"/>
    <lineage>
        <taxon>Eukaryota</taxon>
        <taxon>Fungi</taxon>
        <taxon>Dikarya</taxon>
        <taxon>Ascomycota</taxon>
        <taxon>Pezizomycotina</taxon>
        <taxon>Dothideomycetes</taxon>
        <taxon>Dothideomycetes incertae sedis</taxon>
        <taxon>Lineolatales</taxon>
        <taxon>Lineolataceae</taxon>
        <taxon>Lineolata</taxon>
    </lineage>
</organism>
<reference evidence="8" key="1">
    <citation type="journal article" date="2020" name="Stud. Mycol.">
        <title>101 Dothideomycetes genomes: a test case for predicting lifestyles and emergence of pathogens.</title>
        <authorList>
            <person name="Haridas S."/>
            <person name="Albert R."/>
            <person name="Binder M."/>
            <person name="Bloem J."/>
            <person name="Labutti K."/>
            <person name="Salamov A."/>
            <person name="Andreopoulos B."/>
            <person name="Baker S."/>
            <person name="Barry K."/>
            <person name="Bills G."/>
            <person name="Bluhm B."/>
            <person name="Cannon C."/>
            <person name="Castanera R."/>
            <person name="Culley D."/>
            <person name="Daum C."/>
            <person name="Ezra D."/>
            <person name="Gonzalez J."/>
            <person name="Henrissat B."/>
            <person name="Kuo A."/>
            <person name="Liang C."/>
            <person name="Lipzen A."/>
            <person name="Lutzoni F."/>
            <person name="Magnuson J."/>
            <person name="Mondo S."/>
            <person name="Nolan M."/>
            <person name="Ohm R."/>
            <person name="Pangilinan J."/>
            <person name="Park H.-J."/>
            <person name="Ramirez L."/>
            <person name="Alfaro M."/>
            <person name="Sun H."/>
            <person name="Tritt A."/>
            <person name="Yoshinaga Y."/>
            <person name="Zwiers L.-H."/>
            <person name="Turgeon B."/>
            <person name="Goodwin S."/>
            <person name="Spatafora J."/>
            <person name="Crous P."/>
            <person name="Grigoriev I."/>
        </authorList>
    </citation>
    <scope>NUCLEOTIDE SEQUENCE</scope>
    <source>
        <strain evidence="8">ATCC 16933</strain>
    </source>
</reference>
<dbReference type="PROSITE" id="PS50888">
    <property type="entry name" value="BHLH"/>
    <property type="match status" value="1"/>
</dbReference>